<evidence type="ECO:0000256" key="4">
    <source>
        <dbReference type="SAM" id="MobiDB-lite"/>
    </source>
</evidence>
<dbReference type="AlphaFoldDB" id="A0AAW0L6U3"/>
<dbReference type="InterPro" id="IPR001356">
    <property type="entry name" value="HD"/>
</dbReference>
<dbReference type="EMBL" id="PKMF04000146">
    <property type="protein sequence ID" value="KAK7847102.1"/>
    <property type="molecule type" value="Genomic_DNA"/>
</dbReference>
<dbReference type="SUPFAM" id="SSF46689">
    <property type="entry name" value="Homeodomain-like"/>
    <property type="match status" value="1"/>
</dbReference>
<proteinExistence type="predicted"/>
<feature type="compositionally biased region" description="Basic and acidic residues" evidence="4">
    <location>
        <begin position="194"/>
        <end position="213"/>
    </location>
</feature>
<dbReference type="InterPro" id="IPR009057">
    <property type="entry name" value="Homeodomain-like_sf"/>
</dbReference>
<evidence type="ECO:0000256" key="2">
    <source>
        <dbReference type="PROSITE-ProRule" id="PRU00108"/>
    </source>
</evidence>
<evidence type="ECO:0000256" key="1">
    <source>
        <dbReference type="ARBA" id="ARBA00004123"/>
    </source>
</evidence>
<dbReference type="GO" id="GO:0003677">
    <property type="term" value="F:DNA binding"/>
    <property type="evidence" value="ECO:0007669"/>
    <property type="project" value="UniProtKB-UniRule"/>
</dbReference>
<name>A0AAW0L6U3_QUESU</name>
<dbReference type="Gene3D" id="1.10.10.60">
    <property type="entry name" value="Homeodomain-like"/>
    <property type="match status" value="1"/>
</dbReference>
<evidence type="ECO:0000313" key="7">
    <source>
        <dbReference type="Proteomes" id="UP000237347"/>
    </source>
</evidence>
<dbReference type="PANTHER" id="PTHR46777:SF17">
    <property type="entry name" value="HOMEOBOX DOMAIN-CONTAINING PROTEIN"/>
    <property type="match status" value="1"/>
</dbReference>
<dbReference type="GO" id="GO:0005634">
    <property type="term" value="C:nucleus"/>
    <property type="evidence" value="ECO:0007669"/>
    <property type="project" value="UniProtKB-SubCell"/>
</dbReference>
<feature type="compositionally biased region" description="Polar residues" evidence="4">
    <location>
        <begin position="216"/>
        <end position="232"/>
    </location>
</feature>
<dbReference type="Pfam" id="PF00046">
    <property type="entry name" value="Homeodomain"/>
    <property type="match status" value="1"/>
</dbReference>
<reference evidence="6 7" key="1">
    <citation type="journal article" date="2018" name="Sci. Data">
        <title>The draft genome sequence of cork oak.</title>
        <authorList>
            <person name="Ramos A.M."/>
            <person name="Usie A."/>
            <person name="Barbosa P."/>
            <person name="Barros P.M."/>
            <person name="Capote T."/>
            <person name="Chaves I."/>
            <person name="Simoes F."/>
            <person name="Abreu I."/>
            <person name="Carrasquinho I."/>
            <person name="Faro C."/>
            <person name="Guimaraes J.B."/>
            <person name="Mendonca D."/>
            <person name="Nobrega F."/>
            <person name="Rodrigues L."/>
            <person name="Saibo N.J.M."/>
            <person name="Varela M.C."/>
            <person name="Egas C."/>
            <person name="Matos J."/>
            <person name="Miguel C.M."/>
            <person name="Oliveira M.M."/>
            <person name="Ricardo C.P."/>
            <person name="Goncalves S."/>
        </authorList>
    </citation>
    <scope>NUCLEOTIDE SEQUENCE [LARGE SCALE GENOMIC DNA]</scope>
    <source>
        <strain evidence="7">cv. HL8</strain>
    </source>
</reference>
<feature type="region of interest" description="Disordered" evidence="4">
    <location>
        <begin position="184"/>
        <end position="232"/>
    </location>
</feature>
<dbReference type="GO" id="GO:0003700">
    <property type="term" value="F:DNA-binding transcription factor activity"/>
    <property type="evidence" value="ECO:0007669"/>
    <property type="project" value="InterPro"/>
</dbReference>
<evidence type="ECO:0000256" key="3">
    <source>
        <dbReference type="RuleBase" id="RU000682"/>
    </source>
</evidence>
<dbReference type="SMART" id="SM00389">
    <property type="entry name" value="HOX"/>
    <property type="match status" value="1"/>
</dbReference>
<feature type="DNA-binding region" description="Homeobox" evidence="2">
    <location>
        <begin position="124"/>
        <end position="188"/>
    </location>
</feature>
<evidence type="ECO:0000313" key="6">
    <source>
        <dbReference type="EMBL" id="KAK7847102.1"/>
    </source>
</evidence>
<keyword evidence="2 3" id="KW-0371">Homeobox</keyword>
<organism evidence="6 7">
    <name type="scientific">Quercus suber</name>
    <name type="common">Cork oak</name>
    <dbReference type="NCBI Taxonomy" id="58331"/>
    <lineage>
        <taxon>Eukaryota</taxon>
        <taxon>Viridiplantae</taxon>
        <taxon>Streptophyta</taxon>
        <taxon>Embryophyta</taxon>
        <taxon>Tracheophyta</taxon>
        <taxon>Spermatophyta</taxon>
        <taxon>Magnoliopsida</taxon>
        <taxon>eudicotyledons</taxon>
        <taxon>Gunneridae</taxon>
        <taxon>Pentapetalae</taxon>
        <taxon>rosids</taxon>
        <taxon>fabids</taxon>
        <taxon>Fagales</taxon>
        <taxon>Fagaceae</taxon>
        <taxon>Quercus</taxon>
    </lineage>
</organism>
<protein>
    <submittedName>
        <fullName evidence="6">Wuschel-related homeobox 13</fullName>
    </submittedName>
</protein>
<evidence type="ECO:0000259" key="5">
    <source>
        <dbReference type="PROSITE" id="PS50071"/>
    </source>
</evidence>
<feature type="domain" description="Homeobox" evidence="5">
    <location>
        <begin position="122"/>
        <end position="187"/>
    </location>
</feature>
<keyword evidence="2 3" id="KW-0238">DNA-binding</keyword>
<dbReference type="Proteomes" id="UP000237347">
    <property type="component" value="Unassembled WGS sequence"/>
</dbReference>
<dbReference type="CDD" id="cd00086">
    <property type="entry name" value="homeodomain"/>
    <property type="match status" value="1"/>
</dbReference>
<dbReference type="PROSITE" id="PS50071">
    <property type="entry name" value="HOMEOBOX_2"/>
    <property type="match status" value="1"/>
</dbReference>
<sequence length="304" mass="34630">MVLAKYASKFKPSSLFLNYCLCSKNFSVRKGCFVSKISQLNSTQSSKAKQGEECGKKMHVNKNRVMMTEEQMEVLRQQIAAYAIISDQLVQMHKAFSAQHTHSGMRQGSLYYDPWIASSGQKMNIRQRWSPTTEQLQILERIFEEDNGTPNNQRIKEITTELAQHGKISDSNVYNWFQNRRARLRRKQSVPEPQKPESETGKEVQSLKEKKMIPESTLSYENSAQRSKTIHLQQSPEISTEMLRLNSRSNEGEPTFPSDSDLSFSGSLGHMSFVPTPGTNRLGEMEVPGNYNPYCYGEGYDMAG</sequence>
<dbReference type="InterPro" id="IPR044559">
    <property type="entry name" value="WOX13-like"/>
</dbReference>
<gene>
    <name evidence="6" type="primary">WOX13_1</name>
    <name evidence="6" type="ORF">CFP56_007116</name>
</gene>
<keyword evidence="7" id="KW-1185">Reference proteome</keyword>
<accession>A0AAW0L6U3</accession>
<dbReference type="PANTHER" id="PTHR46777">
    <property type="entry name" value="WUSCHEL-RELATED HOMEOBOX 13"/>
    <property type="match status" value="1"/>
</dbReference>
<comment type="subcellular location">
    <subcellularLocation>
        <location evidence="1 2 3">Nucleus</location>
    </subcellularLocation>
</comment>
<keyword evidence="2 3" id="KW-0539">Nucleus</keyword>
<comment type="caution">
    <text evidence="6">The sequence shown here is derived from an EMBL/GenBank/DDBJ whole genome shotgun (WGS) entry which is preliminary data.</text>
</comment>